<accession>A0A2A3EMB5</accession>
<keyword evidence="9" id="KW-1185">Reference proteome</keyword>
<evidence type="ECO:0000313" key="9">
    <source>
        <dbReference type="Proteomes" id="UP000242457"/>
    </source>
</evidence>
<dbReference type="SUPFAM" id="SSF47661">
    <property type="entry name" value="t-snare proteins"/>
    <property type="match status" value="1"/>
</dbReference>
<dbReference type="GO" id="GO:0031201">
    <property type="term" value="C:SNARE complex"/>
    <property type="evidence" value="ECO:0007669"/>
    <property type="project" value="TreeGrafter"/>
</dbReference>
<dbReference type="GO" id="GO:0006906">
    <property type="term" value="P:vesicle fusion"/>
    <property type="evidence" value="ECO:0007669"/>
    <property type="project" value="TreeGrafter"/>
</dbReference>
<evidence type="ECO:0000313" key="8">
    <source>
        <dbReference type="EMBL" id="PBC32830.1"/>
    </source>
</evidence>
<evidence type="ECO:0000256" key="2">
    <source>
        <dbReference type="ARBA" id="ARBA00009063"/>
    </source>
</evidence>
<dbReference type="FunFam" id="1.20.58.70:FF:000006">
    <property type="entry name" value="Syntaxin 7"/>
    <property type="match status" value="1"/>
</dbReference>
<evidence type="ECO:0000256" key="6">
    <source>
        <dbReference type="SAM" id="MobiDB-lite"/>
    </source>
</evidence>
<dbReference type="PROSITE" id="PS50192">
    <property type="entry name" value="T_SNARE"/>
    <property type="match status" value="1"/>
</dbReference>
<dbReference type="InterPro" id="IPR006012">
    <property type="entry name" value="Syntaxin/epimorphin_CS"/>
</dbReference>
<feature type="domain" description="T-SNARE coiled-coil homology" evidence="7">
    <location>
        <begin position="175"/>
        <end position="237"/>
    </location>
</feature>
<dbReference type="GO" id="GO:0000149">
    <property type="term" value="F:SNARE binding"/>
    <property type="evidence" value="ECO:0007669"/>
    <property type="project" value="TreeGrafter"/>
</dbReference>
<gene>
    <name evidence="8" type="ORF">APICC_05387</name>
</gene>
<evidence type="ECO:0000259" key="7">
    <source>
        <dbReference type="PROSITE" id="PS50192"/>
    </source>
</evidence>
<feature type="compositionally biased region" description="Basic and acidic residues" evidence="6">
    <location>
        <begin position="96"/>
        <end position="105"/>
    </location>
</feature>
<evidence type="ECO:0000256" key="1">
    <source>
        <dbReference type="ARBA" id="ARBA00004211"/>
    </source>
</evidence>
<dbReference type="PROSITE" id="PS00914">
    <property type="entry name" value="SYNTAXIN"/>
    <property type="match status" value="1"/>
</dbReference>
<sequence length="286" mass="32594">MDIGFSSYHNGGPTREQDFGRLSQTIGTSILKISQNVSSMQKMVNQLGSSTDSQELRNQLHQIQHYTQQLAKDTSVHLRDLAILSNNSGSTSPGEQRQRKMQRERLQDEFTSALNSFQAVQRLAASKEKEMVRRAKASAGITPFGEKKQETLIELQDSRTQKQIQQQQLQEEQNLRMLEEQEASIRQLENNISDINQIFKDLGTIVYNQGEVIDSIEASVERTEVSVNEATSHVRQASIYQNKLRKKKCILVLIGAIYKSFECPMKIVLICKHQNKELIANIMKQQ</sequence>
<proteinExistence type="inferred from homology"/>
<feature type="coiled-coil region" evidence="5">
    <location>
        <begin position="152"/>
        <end position="198"/>
    </location>
</feature>
<dbReference type="STRING" id="94128.A0A2A3EMB5"/>
<feature type="compositionally biased region" description="Polar residues" evidence="6">
    <location>
        <begin position="84"/>
        <end position="95"/>
    </location>
</feature>
<feature type="region of interest" description="Disordered" evidence="6">
    <location>
        <begin position="1"/>
        <end position="20"/>
    </location>
</feature>
<comment type="similarity">
    <text evidence="2 4">Belongs to the syntaxin family.</text>
</comment>
<dbReference type="SMART" id="SM00503">
    <property type="entry name" value="SynN"/>
    <property type="match status" value="1"/>
</dbReference>
<protein>
    <submittedName>
        <fullName evidence="8">Syntaxin-12</fullName>
    </submittedName>
</protein>
<keyword evidence="5" id="KW-0175">Coiled coil</keyword>
<dbReference type="GO" id="GO:0005484">
    <property type="term" value="F:SNAP receptor activity"/>
    <property type="evidence" value="ECO:0007669"/>
    <property type="project" value="InterPro"/>
</dbReference>
<feature type="region of interest" description="Disordered" evidence="6">
    <location>
        <begin position="84"/>
        <end position="105"/>
    </location>
</feature>
<dbReference type="Gene3D" id="1.20.5.110">
    <property type="match status" value="1"/>
</dbReference>
<dbReference type="Gene3D" id="1.20.58.70">
    <property type="match status" value="1"/>
</dbReference>
<dbReference type="Pfam" id="PF14523">
    <property type="entry name" value="Syntaxin_2"/>
    <property type="match status" value="1"/>
</dbReference>
<dbReference type="Pfam" id="PF05739">
    <property type="entry name" value="SNARE"/>
    <property type="match status" value="1"/>
</dbReference>
<dbReference type="EMBL" id="KZ288212">
    <property type="protein sequence ID" value="PBC32830.1"/>
    <property type="molecule type" value="Genomic_DNA"/>
</dbReference>
<reference evidence="8 9" key="1">
    <citation type="submission" date="2014-07" db="EMBL/GenBank/DDBJ databases">
        <title>Genomic and transcriptomic analysis on Apis cerana provide comprehensive insights into honey bee biology.</title>
        <authorList>
            <person name="Diao Q."/>
            <person name="Sun L."/>
            <person name="Zheng H."/>
            <person name="Zheng H."/>
            <person name="Xu S."/>
            <person name="Wang S."/>
            <person name="Zeng Z."/>
            <person name="Hu F."/>
            <person name="Su S."/>
            <person name="Wu J."/>
        </authorList>
    </citation>
    <scope>NUCLEOTIDE SEQUENCE [LARGE SCALE GENOMIC DNA]</scope>
    <source>
        <tissue evidence="8">Pupae without intestine</tissue>
    </source>
</reference>
<organism evidence="8 9">
    <name type="scientific">Apis cerana cerana</name>
    <name type="common">Oriental honeybee</name>
    <dbReference type="NCBI Taxonomy" id="94128"/>
    <lineage>
        <taxon>Eukaryota</taxon>
        <taxon>Metazoa</taxon>
        <taxon>Ecdysozoa</taxon>
        <taxon>Arthropoda</taxon>
        <taxon>Hexapoda</taxon>
        <taxon>Insecta</taxon>
        <taxon>Pterygota</taxon>
        <taxon>Neoptera</taxon>
        <taxon>Endopterygota</taxon>
        <taxon>Hymenoptera</taxon>
        <taxon>Apocrita</taxon>
        <taxon>Aculeata</taxon>
        <taxon>Apoidea</taxon>
        <taxon>Anthophila</taxon>
        <taxon>Apidae</taxon>
        <taxon>Apis</taxon>
    </lineage>
</organism>
<dbReference type="PANTHER" id="PTHR19957">
    <property type="entry name" value="SYNTAXIN"/>
    <property type="match status" value="1"/>
</dbReference>
<comment type="subcellular location">
    <subcellularLocation>
        <location evidence="1">Membrane</location>
        <topology evidence="1">Single-pass type IV membrane protein</topology>
    </subcellularLocation>
</comment>
<dbReference type="GO" id="GO:0048278">
    <property type="term" value="P:vesicle docking"/>
    <property type="evidence" value="ECO:0007669"/>
    <property type="project" value="TreeGrafter"/>
</dbReference>
<dbReference type="PANTHER" id="PTHR19957:SF411">
    <property type="entry name" value="LD23667P"/>
    <property type="match status" value="1"/>
</dbReference>
<dbReference type="GO" id="GO:0008021">
    <property type="term" value="C:synaptic vesicle"/>
    <property type="evidence" value="ECO:0007669"/>
    <property type="project" value="TreeGrafter"/>
</dbReference>
<evidence type="ECO:0000256" key="3">
    <source>
        <dbReference type="ARBA" id="ARBA00022775"/>
    </source>
</evidence>
<dbReference type="InterPro" id="IPR006011">
    <property type="entry name" value="Syntaxin_N"/>
</dbReference>
<dbReference type="SMART" id="SM00397">
    <property type="entry name" value="t_SNARE"/>
    <property type="match status" value="1"/>
</dbReference>
<dbReference type="GO" id="GO:0006886">
    <property type="term" value="P:intracellular protein transport"/>
    <property type="evidence" value="ECO:0007669"/>
    <property type="project" value="InterPro"/>
</dbReference>
<keyword evidence="3" id="KW-0813">Transport</keyword>
<dbReference type="OrthoDB" id="364348at2759"/>
<keyword evidence="3" id="KW-0532">Neurotransmitter transport</keyword>
<dbReference type="AlphaFoldDB" id="A0A2A3EMB5"/>
<dbReference type="Proteomes" id="UP000242457">
    <property type="component" value="Unassembled WGS sequence"/>
</dbReference>
<name>A0A2A3EMB5_APICC</name>
<dbReference type="InterPro" id="IPR000727">
    <property type="entry name" value="T_SNARE_dom"/>
</dbReference>
<dbReference type="GO" id="GO:0006836">
    <property type="term" value="P:neurotransmitter transport"/>
    <property type="evidence" value="ECO:0007669"/>
    <property type="project" value="UniProtKB-KW"/>
</dbReference>
<dbReference type="InterPro" id="IPR010989">
    <property type="entry name" value="SNARE"/>
</dbReference>
<evidence type="ECO:0000256" key="5">
    <source>
        <dbReference type="SAM" id="Coils"/>
    </source>
</evidence>
<dbReference type="InterPro" id="IPR045242">
    <property type="entry name" value="Syntaxin"/>
</dbReference>
<evidence type="ECO:0000256" key="4">
    <source>
        <dbReference type="RuleBase" id="RU003858"/>
    </source>
</evidence>